<proteinExistence type="predicted"/>
<feature type="compositionally biased region" description="Basic residues" evidence="3">
    <location>
        <begin position="14"/>
        <end position="26"/>
    </location>
</feature>
<feature type="compositionally biased region" description="Basic and acidic residues" evidence="3">
    <location>
        <begin position="1"/>
        <end position="13"/>
    </location>
</feature>
<feature type="region of interest" description="Disordered" evidence="3">
    <location>
        <begin position="157"/>
        <end position="249"/>
    </location>
</feature>
<dbReference type="PANTHER" id="PTHR12269">
    <property type="entry name" value="EUKARYOTIC TRANSLATION INITIATION FACTOR 4E TRANSPORTER"/>
    <property type="match status" value="1"/>
</dbReference>
<sequence length="473" mass="51066">MVSKEVCPKEASGRTRRRRRAGGRARRRALRAAAGGGERRQCPGKCVMHAFVLRYRSALRKVPTQMPPHVRAGPPTKRVKRVSWREAGEASEDAGGGQCGECGAGDPAVLALGPARRPLVYPRDLLLRLRHSPLVKRGLEHAFRGCDAALALVLKKGSDSPNDDDRGAKGDAPNDNHKTSGGGGGGGGGGGVRERRAADPRERVRRESEGSGIVLSPQRRSFEKEEVRGAEGAAEAEAEAAPPEPEFNLDDFLKFDTIPDMLTNGTSGAEGGSRFTQWFRRESPDTPHFDAATMLHHVLDDSESVHEPSPADAAHVFAPISPHPAHPAHPAHAPHAPHQPFSLLDLMFRANQKPRDVPSGLGVGGFAGGGGKMQSLEELEARLRPHHSAPHHNVSEHDLTAFKRLVSIQRALALTPAPPSPRAATHLAQVSGGHAVTEQRAPHPQHPQHQQHQQHQQQHQPQPMSLMQAFDSK</sequence>
<name>A0A0N1PJ09_PAPMA</name>
<organism evidence="4 5">
    <name type="scientific">Papilio machaon</name>
    <name type="common">Old World swallowtail butterfly</name>
    <dbReference type="NCBI Taxonomy" id="76193"/>
    <lineage>
        <taxon>Eukaryota</taxon>
        <taxon>Metazoa</taxon>
        <taxon>Ecdysozoa</taxon>
        <taxon>Arthropoda</taxon>
        <taxon>Hexapoda</taxon>
        <taxon>Insecta</taxon>
        <taxon>Pterygota</taxon>
        <taxon>Neoptera</taxon>
        <taxon>Endopterygota</taxon>
        <taxon>Lepidoptera</taxon>
        <taxon>Glossata</taxon>
        <taxon>Ditrysia</taxon>
        <taxon>Papilionoidea</taxon>
        <taxon>Papilionidae</taxon>
        <taxon>Papilioninae</taxon>
        <taxon>Papilio</taxon>
    </lineage>
</organism>
<dbReference type="PANTHER" id="PTHR12269:SF1">
    <property type="entry name" value="EUKARYOTIC TRANSLATION INITIATION FACTOR 4E TRANSPORTER"/>
    <property type="match status" value="1"/>
</dbReference>
<feature type="region of interest" description="Disordered" evidence="3">
    <location>
        <begin position="65"/>
        <end position="99"/>
    </location>
</feature>
<feature type="region of interest" description="Disordered" evidence="3">
    <location>
        <begin position="315"/>
        <end position="335"/>
    </location>
</feature>
<keyword evidence="2" id="KW-0963">Cytoplasm</keyword>
<keyword evidence="5" id="KW-1185">Reference proteome</keyword>
<evidence type="ECO:0000256" key="3">
    <source>
        <dbReference type="SAM" id="MobiDB-lite"/>
    </source>
</evidence>
<feature type="compositionally biased region" description="Gly residues" evidence="3">
    <location>
        <begin position="180"/>
        <end position="191"/>
    </location>
</feature>
<feature type="compositionally biased region" description="Basic and acidic residues" evidence="3">
    <location>
        <begin position="163"/>
        <end position="178"/>
    </location>
</feature>
<evidence type="ECO:0000256" key="1">
    <source>
        <dbReference type="ARBA" id="ARBA00004496"/>
    </source>
</evidence>
<gene>
    <name evidence="4" type="ORF">RR48_05379</name>
</gene>
<feature type="region of interest" description="Disordered" evidence="3">
    <location>
        <begin position="1"/>
        <end position="26"/>
    </location>
</feature>
<feature type="region of interest" description="Disordered" evidence="3">
    <location>
        <begin position="416"/>
        <end position="473"/>
    </location>
</feature>
<dbReference type="GO" id="GO:0036464">
    <property type="term" value="C:cytoplasmic ribonucleoprotein granule"/>
    <property type="evidence" value="ECO:0007669"/>
    <property type="project" value="UniProtKB-ARBA"/>
</dbReference>
<evidence type="ECO:0000256" key="2">
    <source>
        <dbReference type="ARBA" id="ARBA00022490"/>
    </source>
</evidence>
<dbReference type="InParanoid" id="A0A0N1PJ09"/>
<dbReference type="GO" id="GO:0003729">
    <property type="term" value="F:mRNA binding"/>
    <property type="evidence" value="ECO:0007669"/>
    <property type="project" value="TreeGrafter"/>
</dbReference>
<dbReference type="STRING" id="76193.A0A0N1PJ09"/>
<feature type="compositionally biased region" description="Basic and acidic residues" evidence="3">
    <location>
        <begin position="192"/>
        <end position="209"/>
    </location>
</feature>
<comment type="subcellular location">
    <subcellularLocation>
        <location evidence="1">Cytoplasm</location>
    </subcellularLocation>
</comment>
<dbReference type="GO" id="GO:0005634">
    <property type="term" value="C:nucleus"/>
    <property type="evidence" value="ECO:0007669"/>
    <property type="project" value="TreeGrafter"/>
</dbReference>
<feature type="compositionally biased region" description="Low complexity" evidence="3">
    <location>
        <begin position="230"/>
        <end position="241"/>
    </location>
</feature>
<feature type="compositionally biased region" description="Low complexity" evidence="3">
    <location>
        <begin position="447"/>
        <end position="463"/>
    </location>
</feature>
<accession>A0A0N1PJ09</accession>
<dbReference type="GO" id="GO:0017148">
    <property type="term" value="P:negative regulation of translation"/>
    <property type="evidence" value="ECO:0007669"/>
    <property type="project" value="TreeGrafter"/>
</dbReference>
<reference evidence="4 5" key="1">
    <citation type="journal article" date="2015" name="Nat. Commun.">
        <title>Outbred genome sequencing and CRISPR/Cas9 gene editing in butterflies.</title>
        <authorList>
            <person name="Li X."/>
            <person name="Fan D."/>
            <person name="Zhang W."/>
            <person name="Liu G."/>
            <person name="Zhang L."/>
            <person name="Zhao L."/>
            <person name="Fang X."/>
            <person name="Chen L."/>
            <person name="Dong Y."/>
            <person name="Chen Y."/>
            <person name="Ding Y."/>
            <person name="Zhao R."/>
            <person name="Feng M."/>
            <person name="Zhu Y."/>
            <person name="Feng Y."/>
            <person name="Jiang X."/>
            <person name="Zhu D."/>
            <person name="Xiang H."/>
            <person name="Feng X."/>
            <person name="Li S."/>
            <person name="Wang J."/>
            <person name="Zhang G."/>
            <person name="Kronforst M.R."/>
            <person name="Wang W."/>
        </authorList>
    </citation>
    <scope>NUCLEOTIDE SEQUENCE [LARGE SCALE GENOMIC DNA]</scope>
    <source>
        <strain evidence="4">Ya'a_city_454_Pm</strain>
        <tissue evidence="4">Whole body</tissue>
    </source>
</reference>
<evidence type="ECO:0000313" key="4">
    <source>
        <dbReference type="EMBL" id="KPJ12991.1"/>
    </source>
</evidence>
<dbReference type="Proteomes" id="UP000053240">
    <property type="component" value="Unassembled WGS sequence"/>
</dbReference>
<dbReference type="Pfam" id="PF10477">
    <property type="entry name" value="EIF4E-T"/>
    <property type="match status" value="1"/>
</dbReference>
<dbReference type="InterPro" id="IPR018862">
    <property type="entry name" value="eIF4E-T"/>
</dbReference>
<evidence type="ECO:0000313" key="5">
    <source>
        <dbReference type="Proteomes" id="UP000053240"/>
    </source>
</evidence>
<protein>
    <submittedName>
        <fullName evidence="4">Uncharacterized protein</fullName>
    </submittedName>
</protein>
<feature type="compositionally biased region" description="Basic and acidic residues" evidence="3">
    <location>
        <begin position="220"/>
        <end position="229"/>
    </location>
</feature>
<dbReference type="EMBL" id="KQ460651">
    <property type="protein sequence ID" value="KPJ12991.1"/>
    <property type="molecule type" value="Genomic_DNA"/>
</dbReference>
<dbReference type="AlphaFoldDB" id="A0A0N1PJ09"/>